<dbReference type="AlphaFoldDB" id="A0A1H6D9C1"/>
<dbReference type="EMBL" id="FNVO01000014">
    <property type="protein sequence ID" value="SEG81829.1"/>
    <property type="molecule type" value="Genomic_DNA"/>
</dbReference>
<evidence type="ECO:0000313" key="2">
    <source>
        <dbReference type="Proteomes" id="UP000236723"/>
    </source>
</evidence>
<dbReference type="Proteomes" id="UP000236723">
    <property type="component" value="Unassembled WGS sequence"/>
</dbReference>
<evidence type="ECO:0000313" key="1">
    <source>
        <dbReference type="EMBL" id="SEG81829.1"/>
    </source>
</evidence>
<accession>A0A1H6D9C1</accession>
<protein>
    <submittedName>
        <fullName evidence="1">Uncharacterized protein</fullName>
    </submittedName>
</protein>
<organism evidence="1 2">
    <name type="scientific">Thermomonospora echinospora</name>
    <dbReference type="NCBI Taxonomy" id="1992"/>
    <lineage>
        <taxon>Bacteria</taxon>
        <taxon>Bacillati</taxon>
        <taxon>Actinomycetota</taxon>
        <taxon>Actinomycetes</taxon>
        <taxon>Streptosporangiales</taxon>
        <taxon>Thermomonosporaceae</taxon>
        <taxon>Thermomonospora</taxon>
    </lineage>
</organism>
<proteinExistence type="predicted"/>
<gene>
    <name evidence="1" type="ORF">SAMN04489712_114153</name>
</gene>
<dbReference type="RefSeq" id="WP_200827502.1">
    <property type="nucleotide sequence ID" value="NZ_FNVO01000014.1"/>
</dbReference>
<name>A0A1H6D9C1_9ACTN</name>
<sequence length="52" mass="5339">MLASLSLTDPVEAHLNGKVAALDAAWRQMAARLAEAGDDSLVKVAASPGTFT</sequence>
<reference evidence="2" key="1">
    <citation type="submission" date="2016-10" db="EMBL/GenBank/DDBJ databases">
        <authorList>
            <person name="Varghese N."/>
            <person name="Submissions S."/>
        </authorList>
    </citation>
    <scope>NUCLEOTIDE SEQUENCE [LARGE SCALE GENOMIC DNA]</scope>
    <source>
        <strain evidence="2">DSM 43163</strain>
    </source>
</reference>
<keyword evidence="2" id="KW-1185">Reference proteome</keyword>